<dbReference type="Proteomes" id="UP000887563">
    <property type="component" value="Unplaced"/>
</dbReference>
<dbReference type="InterPro" id="IPR011989">
    <property type="entry name" value="ARM-like"/>
</dbReference>
<sequence>MAKLVHSTIEGTERLRALAKSYPIYGRKTCKYATQVLYMMWQHKDLHELFKEFGLEESDFYSGTTTASSLNKSRSTSKEIISSKQQHYSPSSLTTTLARPFSSQVENFIKKFFEKFLGRFGARPLWRAPQKMSFNLSQIF</sequence>
<accession>A0A914KJ06</accession>
<protein>
    <submittedName>
        <fullName evidence="2">Uncharacterized protein</fullName>
    </submittedName>
</protein>
<name>A0A914KJ06_MELIC</name>
<organism evidence="1 2">
    <name type="scientific">Meloidogyne incognita</name>
    <name type="common">Southern root-knot nematode worm</name>
    <name type="synonym">Oxyuris incognita</name>
    <dbReference type="NCBI Taxonomy" id="6306"/>
    <lineage>
        <taxon>Eukaryota</taxon>
        <taxon>Metazoa</taxon>
        <taxon>Ecdysozoa</taxon>
        <taxon>Nematoda</taxon>
        <taxon>Chromadorea</taxon>
        <taxon>Rhabditida</taxon>
        <taxon>Tylenchina</taxon>
        <taxon>Tylenchomorpha</taxon>
        <taxon>Tylenchoidea</taxon>
        <taxon>Meloidogynidae</taxon>
        <taxon>Meloidogyninae</taxon>
        <taxon>Meloidogyne</taxon>
        <taxon>Meloidogyne incognita group</taxon>
    </lineage>
</organism>
<dbReference type="WBParaSite" id="Minc3s00011g00700">
    <property type="protein sequence ID" value="Minc3s00011g00700"/>
    <property type="gene ID" value="Minc3s00011g00700"/>
</dbReference>
<evidence type="ECO:0000313" key="2">
    <source>
        <dbReference type="WBParaSite" id="Minc3s00011g00700"/>
    </source>
</evidence>
<reference evidence="2" key="1">
    <citation type="submission" date="2022-11" db="UniProtKB">
        <authorList>
            <consortium name="WormBaseParasite"/>
        </authorList>
    </citation>
    <scope>IDENTIFICATION</scope>
</reference>
<keyword evidence="1" id="KW-1185">Reference proteome</keyword>
<proteinExistence type="predicted"/>
<dbReference type="AlphaFoldDB" id="A0A914KJ06"/>
<dbReference type="Gene3D" id="1.25.10.10">
    <property type="entry name" value="Leucine-rich Repeat Variant"/>
    <property type="match status" value="1"/>
</dbReference>
<evidence type="ECO:0000313" key="1">
    <source>
        <dbReference type="Proteomes" id="UP000887563"/>
    </source>
</evidence>